<evidence type="ECO:0000313" key="2">
    <source>
        <dbReference type="EMBL" id="ACB39866.1"/>
    </source>
</evidence>
<evidence type="ECO:0000313" key="3">
    <source>
        <dbReference type="Proteomes" id="UP000001694"/>
    </source>
</evidence>
<dbReference type="RefSeq" id="WP_012350286.1">
    <property type="nucleotide sequence ID" value="NC_010525.1"/>
</dbReference>
<dbReference type="OrthoDB" id="88835at2157"/>
<evidence type="ECO:0008006" key="4">
    <source>
        <dbReference type="Google" id="ProtNLM"/>
    </source>
</evidence>
<accession>B1YDK3</accession>
<dbReference type="EMBL" id="CP001014">
    <property type="protein sequence ID" value="ACB39866.1"/>
    <property type="molecule type" value="Genomic_DNA"/>
</dbReference>
<feature type="transmembrane region" description="Helical" evidence="1">
    <location>
        <begin position="278"/>
        <end position="298"/>
    </location>
</feature>
<dbReference type="AlphaFoldDB" id="B1YDK3"/>
<keyword evidence="1" id="KW-0812">Transmembrane</keyword>
<keyword evidence="3" id="KW-1185">Reference proteome</keyword>
<dbReference type="STRING" id="444157.Tneu_0929"/>
<name>B1YDK3_PYRNV</name>
<protein>
    <recommendedName>
        <fullName evidence="4">Zinc ribbon domain-containing protein</fullName>
    </recommendedName>
</protein>
<gene>
    <name evidence="2" type="ordered locus">Tneu_0929</name>
</gene>
<keyword evidence="1" id="KW-0472">Membrane</keyword>
<dbReference type="HOGENOM" id="CLU_070502_0_0_2"/>
<dbReference type="GeneID" id="6164378"/>
<dbReference type="eggNOG" id="arCOG03777">
    <property type="taxonomic scope" value="Archaea"/>
</dbReference>
<feature type="transmembrane region" description="Helical" evidence="1">
    <location>
        <begin position="304"/>
        <end position="325"/>
    </location>
</feature>
<proteinExistence type="predicted"/>
<dbReference type="Proteomes" id="UP000001694">
    <property type="component" value="Chromosome"/>
</dbReference>
<reference evidence="2" key="1">
    <citation type="submission" date="2008-03" db="EMBL/GenBank/DDBJ databases">
        <title>Complete sequence of Thermoproteus neutrophilus V24Sta.</title>
        <authorList>
            <consortium name="US DOE Joint Genome Institute"/>
            <person name="Copeland A."/>
            <person name="Lucas S."/>
            <person name="Lapidus A."/>
            <person name="Glavina del Rio T."/>
            <person name="Dalin E."/>
            <person name="Tice H."/>
            <person name="Bruce D."/>
            <person name="Goodwin L."/>
            <person name="Pitluck S."/>
            <person name="Sims D."/>
            <person name="Brettin T."/>
            <person name="Detter J.C."/>
            <person name="Han C."/>
            <person name="Kuske C.R."/>
            <person name="Schmutz J."/>
            <person name="Larimer F."/>
            <person name="Land M."/>
            <person name="Hauser L."/>
            <person name="Kyrpides N."/>
            <person name="Mikhailova N."/>
            <person name="Biddle J.F."/>
            <person name="Zhang Z."/>
            <person name="Fitz-Gibbon S.T."/>
            <person name="Lowe T.M."/>
            <person name="Saltikov C."/>
            <person name="House C.H."/>
            <person name="Richardson P."/>
        </authorList>
    </citation>
    <scope>NUCLEOTIDE SEQUENCE [LARGE SCALE GENOMIC DNA]</scope>
    <source>
        <strain evidence="2">V24Sta</strain>
    </source>
</reference>
<organism evidence="2 3">
    <name type="scientific">Pyrobaculum neutrophilum (strain DSM 2338 / JCM 9278 / NBRC 100436 / V24Sta)</name>
    <name type="common">Thermoproteus neutrophilus</name>
    <dbReference type="NCBI Taxonomy" id="444157"/>
    <lineage>
        <taxon>Archaea</taxon>
        <taxon>Thermoproteota</taxon>
        <taxon>Thermoprotei</taxon>
        <taxon>Thermoproteales</taxon>
        <taxon>Thermoproteaceae</taxon>
        <taxon>Pyrobaculum</taxon>
    </lineage>
</organism>
<sequence>MRCSYCGAPLDVTPDSVVVVCRYCGRANFLAGEPRDVLAVPTLPASEVVKRAVERTRRDLSLRWRISEINFASPDLYYLPFYLVDARLSAVYQATVVVTYTKTVYVRGQPRAETVTRVVRVGGRVALADVVAVLARRAAWGLSIDRLTSHFFKTGPEPRPLAEVASGGQASAFMAGEFTAERAKAKAVRALIPRLLAAVDRDAEERARAAVGVFTAAARVRDKTVDYEVERLAASPLTYLPLWVMPYFYRGSSFRYYIAGWDGEVVLAEEPVFAEHKAASLLAAAAAGGLAGGLGYAALGVDPYVGAAVVAAGGALSYMAAGGLLRSRRVEK</sequence>
<keyword evidence="1" id="KW-1133">Transmembrane helix</keyword>
<dbReference type="KEGG" id="tne:Tneu_0929"/>
<evidence type="ECO:0000256" key="1">
    <source>
        <dbReference type="SAM" id="Phobius"/>
    </source>
</evidence>